<dbReference type="InterPro" id="IPR016032">
    <property type="entry name" value="Sig_transdc_resp-reg_C-effctor"/>
</dbReference>
<keyword evidence="2 3" id="KW-0238">DNA-binding</keyword>
<dbReference type="InterPro" id="IPR001867">
    <property type="entry name" value="OmpR/PhoB-type_DNA-bd"/>
</dbReference>
<feature type="DNA-binding region" description="OmpR/PhoB-type" evidence="3">
    <location>
        <begin position="38"/>
        <end position="141"/>
    </location>
</feature>
<reference evidence="5 6" key="1">
    <citation type="submission" date="2018-06" db="EMBL/GenBank/DDBJ databases">
        <title>Genomic Encyclopedia of Type Strains, Phase IV (KMG-IV): sequencing the most valuable type-strain genomes for metagenomic binning, comparative biology and taxonomic classification.</title>
        <authorList>
            <person name="Goeker M."/>
        </authorList>
    </citation>
    <scope>NUCLEOTIDE SEQUENCE [LARGE SCALE GENOMIC DNA]</scope>
    <source>
        <strain evidence="5 6">DSM 45521</strain>
    </source>
</reference>
<dbReference type="SUPFAM" id="SSF46894">
    <property type="entry name" value="C-terminal effector domain of the bipartite response regulators"/>
    <property type="match status" value="1"/>
</dbReference>
<dbReference type="EMBL" id="QJSP01000001">
    <property type="protein sequence ID" value="PYE20653.1"/>
    <property type="molecule type" value="Genomic_DNA"/>
</dbReference>
<dbReference type="SUPFAM" id="SSF52540">
    <property type="entry name" value="P-loop containing nucleoside triphosphate hydrolases"/>
    <property type="match status" value="1"/>
</dbReference>
<dbReference type="Gene3D" id="3.40.50.300">
    <property type="entry name" value="P-loop containing nucleotide triphosphate hydrolases"/>
    <property type="match status" value="1"/>
</dbReference>
<dbReference type="PRINTS" id="PR00364">
    <property type="entry name" value="DISEASERSIST"/>
</dbReference>
<keyword evidence="6" id="KW-1185">Reference proteome</keyword>
<dbReference type="SMART" id="SM01043">
    <property type="entry name" value="BTAD"/>
    <property type="match status" value="1"/>
</dbReference>
<organism evidence="5 6">
    <name type="scientific">Williamsia limnetica</name>
    <dbReference type="NCBI Taxonomy" id="882452"/>
    <lineage>
        <taxon>Bacteria</taxon>
        <taxon>Bacillati</taxon>
        <taxon>Actinomycetota</taxon>
        <taxon>Actinomycetes</taxon>
        <taxon>Mycobacteriales</taxon>
        <taxon>Nocardiaceae</taxon>
        <taxon>Williamsia</taxon>
    </lineage>
</organism>
<comment type="caution">
    <text evidence="5">The sequence shown here is derived from an EMBL/GenBank/DDBJ whole genome shotgun (WGS) entry which is preliminary data.</text>
</comment>
<dbReference type="SMART" id="SM00862">
    <property type="entry name" value="Trans_reg_C"/>
    <property type="match status" value="1"/>
</dbReference>
<sequence>MVSAGGLTALKCRRIPQRRLQSILLVRPAQDPATESDIPGTVLGVEFRDLGSLLIESDGLSRPPGGARLSTALAVLLARAGEPVTTATLIHAIWGDDAPERSVKVLESHIWRLRKVLEPGRGPRGAPTVLLTDQTGYRLAVSPDKIDSRMLESASVSMRRLLGENNLAEALAISEKALSRWRGPYCDDVADTGWLTPIRARLSDIRLDLIECRAAALREAGQPELAVNELAAVIAENPLRERLWVHRILGLYQSGRQAAALDAFEHIRRVLADELGIDPGPELTQVHHQILNQDDQLRPRTGQQIGNRPVEVRLPSRRSTIIGRADDQAAVTASLDAAHLVTVLGPGGVGKTRLATEVAFSVRNDYPEGVWFVDLAPVDQPESVPAVVANTLGLRPVADTPTTQLIGDHLTSRRLLMVLDNCEHLLAGVAGFVDQILEVSERSKVLATSREPLEVPGERRYQLAPLDVPTPDSTPAEFSESAAVQLFVDRMGDALDRPDRSGREGATIARICAAVGGLPLGIELAAARARVFDLGEIADSLDGAPGQLTRSGHGARRHSNLLETVDWGYRLAGNDEQILHRRLAVLPGPFTLEAAARLCSIAPLSAEHALDLVGGLVHRSMLVSTRPTTPDRTTSFVQLVPIRAHADRELAEAERRQACAVRDRWVVGRITDSPDPGRAEQSAYYQWLEDNQASVRAVLRSTLVDAPHVDGLAMLWRLIFFWHDREETVEFLRWAELADAAMAQMRPNAFDAAVGQAVTGCAQALAHNTDAAEKALAQAIPILSHPPEDRVADAVRILLVVSVCAWTGDVFDWALKAASSVPALAEPADEHTVLVARSILAASALVGGDGATALAQADAVLADNIAVGNNMAALFANVTHSIAAKFSGDGVLGLKYCDEVLRTQKLLGTHNFSESFETRGSHFANAGLPDEAARNYGLSYALSMRQSREWPWHPGTDELLDEVRAHLGVEFERHWDSGIRMGEVDPVRLIDDLDLRGAIST</sequence>
<dbReference type="PANTHER" id="PTHR47691">
    <property type="entry name" value="REGULATOR-RELATED"/>
    <property type="match status" value="1"/>
</dbReference>
<dbReference type="Pfam" id="PF03704">
    <property type="entry name" value="BTAD"/>
    <property type="match status" value="1"/>
</dbReference>
<dbReference type="InterPro" id="IPR027417">
    <property type="entry name" value="P-loop_NTPase"/>
</dbReference>
<evidence type="ECO:0000313" key="5">
    <source>
        <dbReference type="EMBL" id="PYE20653.1"/>
    </source>
</evidence>
<dbReference type="GO" id="GO:0000160">
    <property type="term" value="P:phosphorelay signal transduction system"/>
    <property type="evidence" value="ECO:0007669"/>
    <property type="project" value="InterPro"/>
</dbReference>
<dbReference type="Pfam" id="PF00486">
    <property type="entry name" value="Trans_reg_C"/>
    <property type="match status" value="1"/>
</dbReference>
<dbReference type="Proteomes" id="UP000247591">
    <property type="component" value="Unassembled WGS sequence"/>
</dbReference>
<dbReference type="AlphaFoldDB" id="A0A318RVJ7"/>
<dbReference type="Gene3D" id="1.10.10.10">
    <property type="entry name" value="Winged helix-like DNA-binding domain superfamily/Winged helix DNA-binding domain"/>
    <property type="match status" value="1"/>
</dbReference>
<dbReference type="GO" id="GO:0006355">
    <property type="term" value="P:regulation of DNA-templated transcription"/>
    <property type="evidence" value="ECO:0007669"/>
    <property type="project" value="InterPro"/>
</dbReference>
<dbReference type="PROSITE" id="PS51755">
    <property type="entry name" value="OMPR_PHOB"/>
    <property type="match status" value="1"/>
</dbReference>
<evidence type="ECO:0000256" key="3">
    <source>
        <dbReference type="PROSITE-ProRule" id="PRU01091"/>
    </source>
</evidence>
<dbReference type="GO" id="GO:0003677">
    <property type="term" value="F:DNA binding"/>
    <property type="evidence" value="ECO:0007669"/>
    <property type="project" value="UniProtKB-UniRule"/>
</dbReference>
<comment type="similarity">
    <text evidence="1">Belongs to the AfsR/DnrI/RedD regulatory family.</text>
</comment>
<dbReference type="InterPro" id="IPR036388">
    <property type="entry name" value="WH-like_DNA-bd_sf"/>
</dbReference>
<evidence type="ECO:0000256" key="2">
    <source>
        <dbReference type="ARBA" id="ARBA00023125"/>
    </source>
</evidence>
<dbReference type="InterPro" id="IPR005158">
    <property type="entry name" value="BTAD"/>
</dbReference>
<gene>
    <name evidence="5" type="ORF">DFR67_10142</name>
</gene>
<dbReference type="PANTHER" id="PTHR47691:SF3">
    <property type="entry name" value="HTH-TYPE TRANSCRIPTIONAL REGULATOR RV0890C-RELATED"/>
    <property type="match status" value="1"/>
</dbReference>
<dbReference type="Gene3D" id="1.25.40.10">
    <property type="entry name" value="Tetratricopeptide repeat domain"/>
    <property type="match status" value="1"/>
</dbReference>
<name>A0A318RVJ7_WILLI</name>
<dbReference type="InterPro" id="IPR011990">
    <property type="entry name" value="TPR-like_helical_dom_sf"/>
</dbReference>
<evidence type="ECO:0000259" key="4">
    <source>
        <dbReference type="PROSITE" id="PS51755"/>
    </source>
</evidence>
<accession>A0A318RVJ7</accession>
<proteinExistence type="inferred from homology"/>
<feature type="domain" description="OmpR/PhoB-type" evidence="4">
    <location>
        <begin position="38"/>
        <end position="141"/>
    </location>
</feature>
<evidence type="ECO:0000313" key="6">
    <source>
        <dbReference type="Proteomes" id="UP000247591"/>
    </source>
</evidence>
<dbReference type="CDD" id="cd15831">
    <property type="entry name" value="BTAD"/>
    <property type="match status" value="1"/>
</dbReference>
<protein>
    <submittedName>
        <fullName evidence="5">Putative ATPase</fullName>
    </submittedName>
</protein>
<evidence type="ECO:0000256" key="1">
    <source>
        <dbReference type="ARBA" id="ARBA00005820"/>
    </source>
</evidence>
<dbReference type="SUPFAM" id="SSF48452">
    <property type="entry name" value="TPR-like"/>
    <property type="match status" value="1"/>
</dbReference>